<dbReference type="AlphaFoldDB" id="A0AAE6YGW1"/>
<dbReference type="InterPro" id="IPR012337">
    <property type="entry name" value="RNaseH-like_sf"/>
</dbReference>
<dbReference type="GO" id="GO:0032196">
    <property type="term" value="P:transposition"/>
    <property type="evidence" value="ECO:0007669"/>
    <property type="project" value="TreeGrafter"/>
</dbReference>
<dbReference type="SUPFAM" id="SSF53098">
    <property type="entry name" value="Ribonuclease H-like"/>
    <property type="match status" value="1"/>
</dbReference>
<organism evidence="2 3">
    <name type="scientific">Allofrancisella inopinata</name>
    <dbReference type="NCBI Taxonomy" id="1085647"/>
    <lineage>
        <taxon>Bacteria</taxon>
        <taxon>Pseudomonadati</taxon>
        <taxon>Pseudomonadota</taxon>
        <taxon>Gammaproteobacteria</taxon>
        <taxon>Thiotrichales</taxon>
        <taxon>Francisellaceae</taxon>
        <taxon>Allofrancisella</taxon>
    </lineage>
</organism>
<protein>
    <submittedName>
        <fullName evidence="2">IS30 family transposase</fullName>
    </submittedName>
</protein>
<dbReference type="PROSITE" id="PS50994">
    <property type="entry name" value="INTEGRASE"/>
    <property type="match status" value="1"/>
</dbReference>
<dbReference type="PANTHER" id="PTHR10948">
    <property type="entry name" value="TRANSPOSASE"/>
    <property type="match status" value="1"/>
</dbReference>
<feature type="domain" description="Integrase catalytic" evidence="1">
    <location>
        <begin position="1"/>
        <end position="146"/>
    </location>
</feature>
<dbReference type="InterPro" id="IPR001584">
    <property type="entry name" value="Integrase_cat-core"/>
</dbReference>
<accession>A0AAE6YGW1</accession>
<keyword evidence="3" id="KW-1185">Reference proteome</keyword>
<dbReference type="NCBIfam" id="NF033563">
    <property type="entry name" value="transpos_IS30"/>
    <property type="match status" value="1"/>
</dbReference>
<dbReference type="Gene3D" id="3.30.420.10">
    <property type="entry name" value="Ribonuclease H-like superfamily/Ribonuclease H"/>
    <property type="match status" value="1"/>
</dbReference>
<evidence type="ECO:0000259" key="1">
    <source>
        <dbReference type="PROSITE" id="PS50994"/>
    </source>
</evidence>
<proteinExistence type="predicted"/>
<gene>
    <name evidence="2" type="ORF">E4K63_00170</name>
</gene>
<dbReference type="InterPro" id="IPR051917">
    <property type="entry name" value="Transposase-Integrase"/>
</dbReference>
<dbReference type="GO" id="GO:0003676">
    <property type="term" value="F:nucleic acid binding"/>
    <property type="evidence" value="ECO:0007669"/>
    <property type="project" value="InterPro"/>
</dbReference>
<name>A0AAE6YGW1_9GAMM</name>
<dbReference type="KEGG" id="aii:E4K63_00170"/>
<dbReference type="EMBL" id="CP038241">
    <property type="protein sequence ID" value="QIV95336.1"/>
    <property type="molecule type" value="Genomic_DNA"/>
</dbReference>
<dbReference type="PANTHER" id="PTHR10948:SF23">
    <property type="entry name" value="TRANSPOSASE INSI FOR INSERTION SEQUENCE ELEMENT IS30A-RELATED"/>
    <property type="match status" value="1"/>
</dbReference>
<reference evidence="2 3" key="1">
    <citation type="submission" date="2019-03" db="EMBL/GenBank/DDBJ databases">
        <title>Complete Genome Sequence of Allofrancisella inopinata Strain SYSU YG23 Isolated from Water-Cooling Systems in China.</title>
        <authorList>
            <person name="Ohrman C."/>
            <person name="Uneklint I."/>
            <person name="Sjodin A."/>
        </authorList>
    </citation>
    <scope>NUCLEOTIDE SEQUENCE [LARGE SCALE GENOMIC DNA]</scope>
    <source>
        <strain evidence="2 3">SYSU YG23</strain>
    </source>
</reference>
<evidence type="ECO:0000313" key="2">
    <source>
        <dbReference type="EMBL" id="QIV95336.1"/>
    </source>
</evidence>
<dbReference type="GO" id="GO:0015074">
    <property type="term" value="P:DNA integration"/>
    <property type="evidence" value="ECO:0007669"/>
    <property type="project" value="InterPro"/>
</dbReference>
<evidence type="ECO:0000313" key="3">
    <source>
        <dbReference type="Proteomes" id="UP000502004"/>
    </source>
</evidence>
<dbReference type="InterPro" id="IPR053392">
    <property type="entry name" value="Transposase_IS30-like"/>
</dbReference>
<dbReference type="Proteomes" id="UP000502004">
    <property type="component" value="Chromosome"/>
</dbReference>
<dbReference type="InterPro" id="IPR036397">
    <property type="entry name" value="RNaseH_sf"/>
</dbReference>
<dbReference type="GO" id="GO:0004803">
    <property type="term" value="F:transposase activity"/>
    <property type="evidence" value="ECO:0007669"/>
    <property type="project" value="TreeGrafter"/>
</dbReference>
<dbReference type="GO" id="GO:0005829">
    <property type="term" value="C:cytosol"/>
    <property type="evidence" value="ECO:0007669"/>
    <property type="project" value="TreeGrafter"/>
</dbReference>
<sequence>MRQFINTYIYKNKPHLVKLFFRRKGKKHIKDRKSKHQILNRRMIDERPANVERKSGKLIATKLPNKCSQSVLEGTGMTVYFARAYAFWQKGTNESTNGLLRQFIPKGTDFDTVSDEDLQRYVNLINNRPRKRHQWLTPNQVFEQGLNMCRASV</sequence>